<dbReference type="Proteomes" id="UP000074294">
    <property type="component" value="Unassembled WGS sequence"/>
</dbReference>
<dbReference type="InterPro" id="IPR027302">
    <property type="entry name" value="Gln_synth_N_conserv_site"/>
</dbReference>
<gene>
    <name evidence="14" type="ORF">APZ16_02725</name>
</gene>
<dbReference type="EC" id="6.3.1.2" evidence="11"/>
<dbReference type="GO" id="GO:0005524">
    <property type="term" value="F:ATP binding"/>
    <property type="evidence" value="ECO:0007669"/>
    <property type="project" value="UniProtKB-KW"/>
</dbReference>
<comment type="subcellular location">
    <subcellularLocation>
        <location evidence="10">Cytoplasm</location>
    </subcellularLocation>
</comment>
<evidence type="ECO:0000256" key="9">
    <source>
        <dbReference type="RuleBase" id="RU000384"/>
    </source>
</evidence>
<evidence type="ECO:0000256" key="2">
    <source>
        <dbReference type="ARBA" id="ARBA00009897"/>
    </source>
</evidence>
<dbReference type="GO" id="GO:0004356">
    <property type="term" value="F:glutamine synthetase activity"/>
    <property type="evidence" value="ECO:0007669"/>
    <property type="project" value="UniProtKB-EC"/>
</dbReference>
<dbReference type="GO" id="GO:0046872">
    <property type="term" value="F:metal ion binding"/>
    <property type="evidence" value="ECO:0007669"/>
    <property type="project" value="UniProtKB-KW"/>
</dbReference>
<evidence type="ECO:0000256" key="8">
    <source>
        <dbReference type="PROSITE-ProRule" id="PRU01330"/>
    </source>
</evidence>
<dbReference type="FunFam" id="3.30.590.10:FF:000003">
    <property type="entry name" value="Glutamine synthetase 2"/>
    <property type="match status" value="1"/>
</dbReference>
<dbReference type="InterPro" id="IPR027303">
    <property type="entry name" value="Gln_synth_gly_rich_site"/>
</dbReference>
<dbReference type="SUPFAM" id="SSF54368">
    <property type="entry name" value="Glutamine synthetase, N-terminal domain"/>
    <property type="match status" value="1"/>
</dbReference>
<dbReference type="PROSITE" id="PS00181">
    <property type="entry name" value="GLNA_ATP"/>
    <property type="match status" value="1"/>
</dbReference>
<dbReference type="GO" id="GO:0005737">
    <property type="term" value="C:cytoplasm"/>
    <property type="evidence" value="ECO:0007669"/>
    <property type="project" value="UniProtKB-SubCell"/>
</dbReference>
<comment type="caution">
    <text evidence="14">The sequence shown here is derived from an EMBL/GenBank/DDBJ whole genome shotgun (WGS) entry which is preliminary data.</text>
</comment>
<keyword evidence="5 11" id="KW-0547">Nucleotide-binding</keyword>
<dbReference type="Gene3D" id="3.30.590.10">
    <property type="entry name" value="Glutamine synthetase/guanido kinase, catalytic domain"/>
    <property type="match status" value="1"/>
</dbReference>
<dbReference type="InterPro" id="IPR036651">
    <property type="entry name" value="Gln_synt_N_sf"/>
</dbReference>
<evidence type="ECO:0000256" key="6">
    <source>
        <dbReference type="ARBA" id="ARBA00022840"/>
    </source>
</evidence>
<accession>A0A147K0K7</accession>
<keyword evidence="3 11" id="KW-0436">Ligase</keyword>
<keyword evidence="6 11" id="KW-0067">ATP-binding</keyword>
<dbReference type="PROSITE" id="PS00180">
    <property type="entry name" value="GLNA_1"/>
    <property type="match status" value="1"/>
</dbReference>
<dbReference type="Pfam" id="PF00120">
    <property type="entry name" value="Gln-synt_C"/>
    <property type="match status" value="1"/>
</dbReference>
<keyword evidence="4" id="KW-0479">Metal-binding</keyword>
<evidence type="ECO:0000256" key="1">
    <source>
        <dbReference type="ARBA" id="ARBA00001946"/>
    </source>
</evidence>
<comment type="cofactor">
    <cofactor evidence="1">
        <name>Mg(2+)</name>
        <dbReference type="ChEBI" id="CHEBI:18420"/>
    </cofactor>
</comment>
<keyword evidence="7" id="KW-0460">Magnesium</keyword>
<comment type="catalytic activity">
    <reaction evidence="11">
        <text>L-glutamate + NH4(+) + ATP = L-glutamine + ADP + phosphate + H(+)</text>
        <dbReference type="Rhea" id="RHEA:16169"/>
        <dbReference type="ChEBI" id="CHEBI:15378"/>
        <dbReference type="ChEBI" id="CHEBI:28938"/>
        <dbReference type="ChEBI" id="CHEBI:29985"/>
        <dbReference type="ChEBI" id="CHEBI:30616"/>
        <dbReference type="ChEBI" id="CHEBI:43474"/>
        <dbReference type="ChEBI" id="CHEBI:58359"/>
        <dbReference type="ChEBI" id="CHEBI:456216"/>
        <dbReference type="EC" id="6.3.1.2"/>
    </reaction>
</comment>
<evidence type="ECO:0000259" key="12">
    <source>
        <dbReference type="PROSITE" id="PS51986"/>
    </source>
</evidence>
<feature type="domain" description="GS beta-grasp" evidence="12">
    <location>
        <begin position="14"/>
        <end position="99"/>
    </location>
</feature>
<evidence type="ECO:0000256" key="10">
    <source>
        <dbReference type="RuleBase" id="RU000385"/>
    </source>
</evidence>
<comment type="similarity">
    <text evidence="2 8 9">Belongs to the glutamine synthetase family.</text>
</comment>
<evidence type="ECO:0000259" key="13">
    <source>
        <dbReference type="PROSITE" id="PS51987"/>
    </source>
</evidence>
<evidence type="ECO:0000256" key="5">
    <source>
        <dbReference type="ARBA" id="ARBA00022741"/>
    </source>
</evidence>
<dbReference type="SMART" id="SM01230">
    <property type="entry name" value="Gln-synt_C"/>
    <property type="match status" value="1"/>
</dbReference>
<dbReference type="Pfam" id="PF03951">
    <property type="entry name" value="Gln-synt_N"/>
    <property type="match status" value="1"/>
</dbReference>
<dbReference type="SUPFAM" id="SSF55931">
    <property type="entry name" value="Glutamine synthetase/guanido kinase"/>
    <property type="match status" value="1"/>
</dbReference>
<dbReference type="EMBL" id="LQMQ01000007">
    <property type="protein sequence ID" value="KUO42369.1"/>
    <property type="molecule type" value="Genomic_DNA"/>
</dbReference>
<proteinExistence type="inferred from homology"/>
<dbReference type="Gene3D" id="3.10.20.70">
    <property type="entry name" value="Glutamine synthetase, N-terminal domain"/>
    <property type="match status" value="1"/>
</dbReference>
<dbReference type="PROSITE" id="PS51987">
    <property type="entry name" value="GS_CATALYTIC"/>
    <property type="match status" value="1"/>
</dbReference>
<organism evidence="14 15">
    <name type="scientific">Hadarchaeum yellowstonense</name>
    <dbReference type="NCBI Taxonomy" id="1776334"/>
    <lineage>
        <taxon>Archaea</taxon>
        <taxon>Methanobacteriati</taxon>
        <taxon>Candidatus Hadarchaeota</taxon>
        <taxon>Candidatus Hadarchaeia</taxon>
        <taxon>Candidatus Hadarchaeales</taxon>
        <taxon>Candidatus Hadarchaeaceae</taxon>
        <taxon>Candidatus Hadarchaeum</taxon>
    </lineage>
</organism>
<reference evidence="14 15" key="1">
    <citation type="journal article" date="2016" name="Nat. Microbiol.">
        <title>Genomic inference of the metabolism of cosmopolitan subsurface Archaea, Hadesarchaea.</title>
        <authorList>
            <person name="Baker B.J."/>
            <person name="Saw J.H."/>
            <person name="Lind A.E."/>
            <person name="Lazar C.S."/>
            <person name="Hinrichs K.-U."/>
            <person name="Teske A.P."/>
            <person name="Ettema T.J."/>
        </authorList>
    </citation>
    <scope>NUCLEOTIDE SEQUENCE [LARGE SCALE GENOMIC DNA]</scope>
</reference>
<sequence>MVSKAEIIQTVKKEGIKFVQMQFTDILGTVKNVTIPATKIEKALEEGVFFDGSSVLGYATIEESDMRLMPDTDTFVIIPWLQDNFKTARMVCDVFDHEGNPFEGDPRAALKRQLEKAKKKGWIFNTAPEYEFFLLMLDEQGLPTTRPSDYGGYFDLMRDRGDIIRKEIVNYLNQMGFDVEASHHEVAPGQHEIDLRYADAMTSADRVAMMKYVTKNIAYRHGLYATFMPKPIYGVNGSGMHVHQSLTTVDGKNLFYDPKGPYKLSKYALYFIGGLLKYAKETCAVLASSVNSYKRLVPGYEAPVYISWANRNRSAYIRVPAGRESHTRIELRNPDPAGNPYLQFAVMLAAGLKGIEDKIEPPEPVEKDIYHMSSEEREALGIESLPENLGQALDYLRRSELIREALGDHLFKHFIYVKEKEWESYRAHVSDWEHKFLLPAM</sequence>
<dbReference type="InterPro" id="IPR008147">
    <property type="entry name" value="Gln_synt_N"/>
</dbReference>
<dbReference type="PANTHER" id="PTHR43785:SF12">
    <property type="entry name" value="TYPE-1 GLUTAMINE SYNTHETASE 2"/>
    <property type="match status" value="1"/>
</dbReference>
<dbReference type="InterPro" id="IPR014746">
    <property type="entry name" value="Gln_synth/guanido_kin_cat_dom"/>
</dbReference>
<dbReference type="PROSITE" id="PS51986">
    <property type="entry name" value="GS_BETA_GRASP"/>
    <property type="match status" value="1"/>
</dbReference>
<dbReference type="STRING" id="1776334.APZ16_02725"/>
<evidence type="ECO:0000256" key="3">
    <source>
        <dbReference type="ARBA" id="ARBA00022598"/>
    </source>
</evidence>
<dbReference type="GO" id="GO:0006542">
    <property type="term" value="P:glutamine biosynthetic process"/>
    <property type="evidence" value="ECO:0007669"/>
    <property type="project" value="InterPro"/>
</dbReference>
<protein>
    <recommendedName>
        <fullName evidence="11">Glutamine synthetase</fullName>
        <ecNumber evidence="11">6.3.1.2</ecNumber>
    </recommendedName>
</protein>
<keyword evidence="10" id="KW-0963">Cytoplasm</keyword>
<name>A0A147K0K7_HADYE</name>
<evidence type="ECO:0000313" key="14">
    <source>
        <dbReference type="EMBL" id="KUO42369.1"/>
    </source>
</evidence>
<dbReference type="InterPro" id="IPR008146">
    <property type="entry name" value="Gln_synth_cat_dom"/>
</dbReference>
<evidence type="ECO:0000256" key="11">
    <source>
        <dbReference type="RuleBase" id="RU004356"/>
    </source>
</evidence>
<feature type="domain" description="GS catalytic" evidence="13">
    <location>
        <begin position="106"/>
        <end position="441"/>
    </location>
</feature>
<dbReference type="PANTHER" id="PTHR43785">
    <property type="entry name" value="GAMMA-GLUTAMYLPUTRESCINE SYNTHETASE"/>
    <property type="match status" value="1"/>
</dbReference>
<evidence type="ECO:0000256" key="4">
    <source>
        <dbReference type="ARBA" id="ARBA00022723"/>
    </source>
</evidence>
<evidence type="ECO:0000256" key="7">
    <source>
        <dbReference type="ARBA" id="ARBA00022842"/>
    </source>
</evidence>
<dbReference type="AlphaFoldDB" id="A0A147K0K7"/>
<evidence type="ECO:0000313" key="15">
    <source>
        <dbReference type="Proteomes" id="UP000074294"/>
    </source>
</evidence>